<dbReference type="InterPro" id="IPR008927">
    <property type="entry name" value="6-PGluconate_DH-like_C_sf"/>
</dbReference>
<sequence>MKRIKAGIIGGTNGMGKWFAGLLRKEGCSVHVCGRKTRLQINDLVRLCDVIVVAVPISATVDIIKQVGPLLSEDKLLMDLTSLKKEPVKLMLDSSAAEVIGCHPLFGPQLQDVTGQNVIVCPARSKKWLIWLKSVFKKNKMAVWEATPEKHDKMMAVIQALNHFNTITLGMALAQTNITPAEINKFSTPIFRTKLDIIRKVFLESPELYLDIITKNPQTGKMLDIYEKSLKEIREKIKSSRKAESKKAIKKAAKKLYGSQNK</sequence>
<gene>
    <name evidence="3" type="ORF">ASZ90_006100</name>
</gene>
<feature type="domain" description="Prephenate/arogenate dehydrogenase" evidence="2">
    <location>
        <begin position="4"/>
        <end position="262"/>
    </location>
</feature>
<dbReference type="EMBL" id="LNQE01000863">
    <property type="protein sequence ID" value="KUG24095.1"/>
    <property type="molecule type" value="Genomic_DNA"/>
</dbReference>
<dbReference type="InterPro" id="IPR046826">
    <property type="entry name" value="PDH_N"/>
</dbReference>
<dbReference type="InterPro" id="IPR003099">
    <property type="entry name" value="Prephen_DH"/>
</dbReference>
<dbReference type="SUPFAM" id="SSF51735">
    <property type="entry name" value="NAD(P)-binding Rossmann-fold domains"/>
    <property type="match status" value="1"/>
</dbReference>
<dbReference type="GO" id="GO:0004665">
    <property type="term" value="F:prephenate dehydrogenase (NADP+) activity"/>
    <property type="evidence" value="ECO:0007669"/>
    <property type="project" value="InterPro"/>
</dbReference>
<dbReference type="InterPro" id="IPR036291">
    <property type="entry name" value="NAD(P)-bd_dom_sf"/>
</dbReference>
<comment type="caution">
    <text evidence="3">The sequence shown here is derived from an EMBL/GenBank/DDBJ whole genome shotgun (WGS) entry which is preliminary data.</text>
</comment>
<proteinExistence type="predicted"/>
<protein>
    <recommendedName>
        <fullName evidence="2">Prephenate/arogenate dehydrogenase domain-containing protein</fullName>
    </recommendedName>
</protein>
<dbReference type="PROSITE" id="PS51176">
    <property type="entry name" value="PDH_ADH"/>
    <property type="match status" value="1"/>
</dbReference>
<dbReference type="PANTHER" id="PTHR21363:SF0">
    <property type="entry name" value="PREPHENATE DEHYDROGENASE [NADP(+)]"/>
    <property type="match status" value="1"/>
</dbReference>
<dbReference type="PANTHER" id="PTHR21363">
    <property type="entry name" value="PREPHENATE DEHYDROGENASE"/>
    <property type="match status" value="1"/>
</dbReference>
<reference evidence="3" key="1">
    <citation type="journal article" date="2015" name="Proc. Natl. Acad. Sci. U.S.A.">
        <title>Networks of energetic and metabolic interactions define dynamics in microbial communities.</title>
        <authorList>
            <person name="Embree M."/>
            <person name="Liu J.K."/>
            <person name="Al-Bassam M.M."/>
            <person name="Zengler K."/>
        </authorList>
    </citation>
    <scope>NUCLEOTIDE SEQUENCE</scope>
</reference>
<evidence type="ECO:0000313" key="3">
    <source>
        <dbReference type="EMBL" id="KUG24095.1"/>
    </source>
</evidence>
<dbReference type="SUPFAM" id="SSF48179">
    <property type="entry name" value="6-phosphogluconate dehydrogenase C-terminal domain-like"/>
    <property type="match status" value="1"/>
</dbReference>
<dbReference type="AlphaFoldDB" id="A0A0W8FT57"/>
<dbReference type="Gene3D" id="3.40.50.720">
    <property type="entry name" value="NAD(P)-binding Rossmann-like Domain"/>
    <property type="match status" value="1"/>
</dbReference>
<evidence type="ECO:0000259" key="2">
    <source>
        <dbReference type="PROSITE" id="PS51176"/>
    </source>
</evidence>
<dbReference type="Pfam" id="PF20463">
    <property type="entry name" value="PDH_C"/>
    <property type="match status" value="1"/>
</dbReference>
<dbReference type="GO" id="GO:0008977">
    <property type="term" value="F:prephenate dehydrogenase (NAD+) activity"/>
    <property type="evidence" value="ECO:0007669"/>
    <property type="project" value="InterPro"/>
</dbReference>
<accession>A0A0W8FT57</accession>
<organism evidence="3">
    <name type="scientific">hydrocarbon metagenome</name>
    <dbReference type="NCBI Taxonomy" id="938273"/>
    <lineage>
        <taxon>unclassified sequences</taxon>
        <taxon>metagenomes</taxon>
        <taxon>ecological metagenomes</taxon>
    </lineage>
</organism>
<dbReference type="InterPro" id="IPR046825">
    <property type="entry name" value="PDH_C"/>
</dbReference>
<dbReference type="Pfam" id="PF02153">
    <property type="entry name" value="PDH_N"/>
    <property type="match status" value="1"/>
</dbReference>
<evidence type="ECO:0000256" key="1">
    <source>
        <dbReference type="ARBA" id="ARBA00023002"/>
    </source>
</evidence>
<name>A0A0W8FT57_9ZZZZ</name>
<dbReference type="InterPro" id="IPR050812">
    <property type="entry name" value="Preph/Arog_dehydrog"/>
</dbReference>
<dbReference type="GO" id="GO:0070403">
    <property type="term" value="F:NAD+ binding"/>
    <property type="evidence" value="ECO:0007669"/>
    <property type="project" value="InterPro"/>
</dbReference>
<dbReference type="GO" id="GO:0006571">
    <property type="term" value="P:tyrosine biosynthetic process"/>
    <property type="evidence" value="ECO:0007669"/>
    <property type="project" value="InterPro"/>
</dbReference>
<dbReference type="Gene3D" id="1.10.3660.10">
    <property type="entry name" value="6-phosphogluconate dehydrogenase C-terminal like domain"/>
    <property type="match status" value="1"/>
</dbReference>
<keyword evidence="1 3" id="KW-0560">Oxidoreductase</keyword>